<dbReference type="Pfam" id="PF09950">
    <property type="entry name" value="Major_capside"/>
    <property type="match status" value="1"/>
</dbReference>
<dbReference type="EMBL" id="JAMPLM010000002">
    <property type="protein sequence ID" value="MEP1057598.1"/>
    <property type="molecule type" value="Genomic_DNA"/>
</dbReference>
<accession>A0ABV0KEZ9</accession>
<organism evidence="1 2">
    <name type="scientific">Stenomitos frigidus AS-A4</name>
    <dbReference type="NCBI Taxonomy" id="2933935"/>
    <lineage>
        <taxon>Bacteria</taxon>
        <taxon>Bacillati</taxon>
        <taxon>Cyanobacteriota</taxon>
        <taxon>Cyanophyceae</taxon>
        <taxon>Leptolyngbyales</taxon>
        <taxon>Leptolyngbyaceae</taxon>
        <taxon>Stenomitos</taxon>
    </lineage>
</organism>
<keyword evidence="2" id="KW-1185">Reference proteome</keyword>
<sequence>MPVEQGGMYLYRDLEQRLPRLIEPRRRELPFESGTDIPTMPDLMPGAHELVSTVINDVGDAKILADGAFDFPLVDATASEDRHRVVMAVAGFHIDFQAERREMYALSNAAATLRVRQYDQKMKTCIRAIQERRNRIAAFGDTKLNMTGLLNNANVTPNNSSFDPYTATTATTMADFFINEVQDFYSGSSDVFFPSVALVSNTLFFRLISLVMSGTATTVKDHIEKALSEEGIKFEIRKRQECSAAKLEANGVLAPGTNKDRIVLYSLDPEVVERHIEMIQMVPIKYVEVHGLKTIYPMFGCTTETIVNYPGAFAYIDVAKSAA</sequence>
<protein>
    <submittedName>
        <fullName evidence="1">DUF2184 domain-containing protein</fullName>
    </submittedName>
</protein>
<proteinExistence type="predicted"/>
<name>A0ABV0KEZ9_9CYAN</name>
<dbReference type="Proteomes" id="UP001476950">
    <property type="component" value="Unassembled WGS sequence"/>
</dbReference>
<reference evidence="1 2" key="1">
    <citation type="submission" date="2022-04" db="EMBL/GenBank/DDBJ databases">
        <title>Positive selection, recombination, and allopatry shape intraspecific diversity of widespread and dominant cyanobacteria.</title>
        <authorList>
            <person name="Wei J."/>
            <person name="Shu W."/>
            <person name="Hu C."/>
        </authorList>
    </citation>
    <scope>NUCLEOTIDE SEQUENCE [LARGE SCALE GENOMIC DNA]</scope>
    <source>
        <strain evidence="1 2">AS-A4</strain>
    </source>
</reference>
<evidence type="ECO:0000313" key="1">
    <source>
        <dbReference type="EMBL" id="MEP1057598.1"/>
    </source>
</evidence>
<evidence type="ECO:0000313" key="2">
    <source>
        <dbReference type="Proteomes" id="UP001476950"/>
    </source>
</evidence>
<comment type="caution">
    <text evidence="1">The sequence shown here is derived from an EMBL/GenBank/DDBJ whole genome shotgun (WGS) entry which is preliminary data.</text>
</comment>
<gene>
    <name evidence="1" type="ORF">NDI38_04050</name>
</gene>
<dbReference type="RefSeq" id="WP_190450537.1">
    <property type="nucleotide sequence ID" value="NZ_JAMPLM010000002.1"/>
</dbReference>
<dbReference type="InterPro" id="IPR020049">
    <property type="entry name" value="Major_capsid-like"/>
</dbReference>